<dbReference type="STRING" id="64969.SAMN02745127_01807"/>
<dbReference type="RefSeq" id="WP_078745407.1">
    <property type="nucleotide sequence ID" value="NZ_FUXG01000011.1"/>
</dbReference>
<dbReference type="AlphaFoldDB" id="A0A1T4QA84"/>
<protein>
    <submittedName>
        <fullName evidence="3">Spermidine/putrescine ABC transporter substrate-binding protein</fullName>
    </submittedName>
</protein>
<dbReference type="EMBL" id="MTSM01000003">
    <property type="protein sequence ID" value="OPX56552.1"/>
    <property type="molecule type" value="Genomic_DNA"/>
</dbReference>
<organism evidence="3 4">
    <name type="scientific">Oceanospirillum multiglobuliferum</name>
    <dbReference type="NCBI Taxonomy" id="64969"/>
    <lineage>
        <taxon>Bacteria</taxon>
        <taxon>Pseudomonadati</taxon>
        <taxon>Pseudomonadota</taxon>
        <taxon>Gammaproteobacteria</taxon>
        <taxon>Oceanospirillales</taxon>
        <taxon>Oceanospirillaceae</taxon>
        <taxon>Oceanospirillum</taxon>
    </lineage>
</organism>
<feature type="signal peptide" evidence="2">
    <location>
        <begin position="1"/>
        <end position="24"/>
    </location>
</feature>
<keyword evidence="4" id="KW-1185">Reference proteome</keyword>
<evidence type="ECO:0000313" key="4">
    <source>
        <dbReference type="Proteomes" id="UP000191418"/>
    </source>
</evidence>
<accession>A0A1T4QA84</accession>
<dbReference type="Gene3D" id="3.40.190.10">
    <property type="entry name" value="Periplasmic binding protein-like II"/>
    <property type="match status" value="2"/>
</dbReference>
<dbReference type="Proteomes" id="UP000191418">
    <property type="component" value="Unassembled WGS sequence"/>
</dbReference>
<dbReference type="SUPFAM" id="SSF53850">
    <property type="entry name" value="Periplasmic binding protein-like II"/>
    <property type="match status" value="1"/>
</dbReference>
<keyword evidence="1 2" id="KW-0732">Signal</keyword>
<reference evidence="3 4" key="1">
    <citation type="submission" date="2017-01" db="EMBL/GenBank/DDBJ databases">
        <title>Genome Sequencing of a Marine Spirillum, Oceanospirillum multiglobuliferum ATCC 33336, from Japan.</title>
        <authorList>
            <person name="Carney J.G."/>
            <person name="Trachtenberg A.M."/>
            <person name="Rheaume B.A."/>
            <person name="Linnane J.D."/>
            <person name="Pitts N.L."/>
            <person name="Mykles D.L."/>
            <person name="Maclea K.S."/>
        </authorList>
    </citation>
    <scope>NUCLEOTIDE SEQUENCE [LARGE SCALE GENOMIC DNA]</scope>
    <source>
        <strain evidence="3 4">ATCC 33336</strain>
    </source>
</reference>
<evidence type="ECO:0000313" key="3">
    <source>
        <dbReference type="EMBL" id="OPX56552.1"/>
    </source>
</evidence>
<sequence length="346" mass="38447">MNYRKFFVTALAAGTALAMQSAQARPLTVVGWGGAAQEVQNKVYFQPFEQQTDSKMSQDSYSGGLAKVKAMVDSKTVTWDVVTVEDPELLRGCETGLFEPIDWKIVGAEDQFIEGATSECGVGSYVWSTALAYNTDTLKVGPKNWADFWNVQKFPGKRGLRKGVKSNLEFALMADGVAPTEVYKVLSTPEGVDRAFRKLDELKPHIQWWEAGAQPPEWLASGDVVMTSAYNGRITAANKEGKHFQVVWSGQVYSVDSFAVVKGSPNKKQAMQFIGFASQPDNQKNYPIEIPYGPTHKAAVEKVPAKVAKDLPTHPDNLKTALREDTMFWLDYQDELTQRFNAWVAR</sequence>
<gene>
    <name evidence="3" type="ORF">BTE48_03775</name>
</gene>
<feature type="chain" id="PRO_5013046587" evidence="2">
    <location>
        <begin position="25"/>
        <end position="346"/>
    </location>
</feature>
<name>A0A1T4QA84_9GAMM</name>
<evidence type="ECO:0000256" key="2">
    <source>
        <dbReference type="SAM" id="SignalP"/>
    </source>
</evidence>
<dbReference type="Pfam" id="PF13416">
    <property type="entry name" value="SBP_bac_8"/>
    <property type="match status" value="1"/>
</dbReference>
<evidence type="ECO:0000256" key="1">
    <source>
        <dbReference type="ARBA" id="ARBA00022729"/>
    </source>
</evidence>
<dbReference type="CDD" id="cd13589">
    <property type="entry name" value="PBP2_polyamine_RpCGA009"/>
    <property type="match status" value="1"/>
</dbReference>
<dbReference type="OrthoDB" id="9815444at2"/>
<dbReference type="PANTHER" id="PTHR30222:SF2">
    <property type="entry name" value="ABC TRANSPORTER SUBSTRATE-BINDING PROTEIN"/>
    <property type="match status" value="1"/>
</dbReference>
<proteinExistence type="predicted"/>
<dbReference type="PANTHER" id="PTHR30222">
    <property type="entry name" value="SPERMIDINE/PUTRESCINE-BINDING PERIPLASMIC PROTEIN"/>
    <property type="match status" value="1"/>
</dbReference>
<dbReference type="InterPro" id="IPR006059">
    <property type="entry name" value="SBP"/>
</dbReference>
<comment type="caution">
    <text evidence="3">The sequence shown here is derived from an EMBL/GenBank/DDBJ whole genome shotgun (WGS) entry which is preliminary data.</text>
</comment>